<evidence type="ECO:0000313" key="3">
    <source>
        <dbReference type="Proteomes" id="UP000249497"/>
    </source>
</evidence>
<evidence type="ECO:0000256" key="1">
    <source>
        <dbReference type="SAM" id="MobiDB-lite"/>
    </source>
</evidence>
<feature type="compositionally biased region" description="Basic residues" evidence="1">
    <location>
        <begin position="23"/>
        <end position="33"/>
    </location>
</feature>
<name>A0A8T8WL23_ASPJA</name>
<keyword evidence="3" id="KW-1185">Reference proteome</keyword>
<dbReference type="RefSeq" id="XP_025522361.1">
    <property type="nucleotide sequence ID" value="XM_025667191.1"/>
</dbReference>
<feature type="region of interest" description="Disordered" evidence="1">
    <location>
        <begin position="1"/>
        <end position="36"/>
    </location>
</feature>
<organism evidence="2 3">
    <name type="scientific">Aspergillus japonicus CBS 114.51</name>
    <dbReference type="NCBI Taxonomy" id="1448312"/>
    <lineage>
        <taxon>Eukaryota</taxon>
        <taxon>Fungi</taxon>
        <taxon>Dikarya</taxon>
        <taxon>Ascomycota</taxon>
        <taxon>Pezizomycotina</taxon>
        <taxon>Eurotiomycetes</taxon>
        <taxon>Eurotiomycetidae</taxon>
        <taxon>Eurotiales</taxon>
        <taxon>Aspergillaceae</taxon>
        <taxon>Aspergillus</taxon>
        <taxon>Aspergillus subgen. Circumdati</taxon>
    </lineage>
</organism>
<protein>
    <submittedName>
        <fullName evidence="2">Uncharacterized protein</fullName>
    </submittedName>
</protein>
<dbReference type="GeneID" id="37170883"/>
<reference evidence="2 3" key="1">
    <citation type="submission" date="2018-02" db="EMBL/GenBank/DDBJ databases">
        <title>The genomes of Aspergillus section Nigri reveals drivers in fungal speciation.</title>
        <authorList>
            <consortium name="DOE Joint Genome Institute"/>
            <person name="Vesth T.C."/>
            <person name="Nybo J."/>
            <person name="Theobald S."/>
            <person name="Brandl J."/>
            <person name="Frisvad J.C."/>
            <person name="Nielsen K.F."/>
            <person name="Lyhne E.K."/>
            <person name="Kogle M.E."/>
            <person name="Kuo A."/>
            <person name="Riley R."/>
            <person name="Clum A."/>
            <person name="Nolan M."/>
            <person name="Lipzen A."/>
            <person name="Salamov A."/>
            <person name="Henrissat B."/>
            <person name="Wiebenga A."/>
            <person name="De vries R.P."/>
            <person name="Grigoriev I.V."/>
            <person name="Mortensen U.H."/>
            <person name="Andersen M.R."/>
            <person name="Baker S.E."/>
        </authorList>
    </citation>
    <scope>NUCLEOTIDE SEQUENCE [LARGE SCALE GENOMIC DNA]</scope>
    <source>
        <strain evidence="2 3">CBS 114.51</strain>
    </source>
</reference>
<sequence length="66" mass="7820">MAKERKEIKTEVKKNRSRVQYTRVRRHCRRRDAKRSSSACKAPRLRRCPPRDTACLIRHGALFAGR</sequence>
<feature type="compositionally biased region" description="Basic and acidic residues" evidence="1">
    <location>
        <begin position="1"/>
        <end position="14"/>
    </location>
</feature>
<dbReference type="AlphaFoldDB" id="A0A8T8WL23"/>
<dbReference type="EMBL" id="KZ824868">
    <property type="protein sequence ID" value="RAH76467.1"/>
    <property type="molecule type" value="Genomic_DNA"/>
</dbReference>
<evidence type="ECO:0000313" key="2">
    <source>
        <dbReference type="EMBL" id="RAH76467.1"/>
    </source>
</evidence>
<proteinExistence type="predicted"/>
<gene>
    <name evidence="2" type="ORF">BO86DRAFT_251453</name>
</gene>
<accession>A0A8T8WL23</accession>
<dbReference type="Proteomes" id="UP000249497">
    <property type="component" value="Unassembled WGS sequence"/>
</dbReference>